<sequence>MSAATGASKAVAEGWDKMITVTQNRTIICEARGVLRMPRILAAGGQVGGSGYARSGVGDRRNYNADMDKPVSRRQLRRTAWWVAFAALAGFLLADLT</sequence>
<proteinExistence type="predicted"/>
<dbReference type="EMBL" id="CP038635">
    <property type="protein sequence ID" value="QBY54334.1"/>
    <property type="molecule type" value="Genomic_DNA"/>
</dbReference>
<protein>
    <submittedName>
        <fullName evidence="2">Uncharacterized protein</fullName>
    </submittedName>
</protein>
<evidence type="ECO:0000313" key="3">
    <source>
        <dbReference type="Proteomes" id="UP000295294"/>
    </source>
</evidence>
<keyword evidence="1" id="KW-0812">Transmembrane</keyword>
<accession>A0A4P7LE32</accession>
<feature type="transmembrane region" description="Helical" evidence="1">
    <location>
        <begin position="79"/>
        <end position="96"/>
    </location>
</feature>
<dbReference type="Proteomes" id="UP000295294">
    <property type="component" value="Chromosome 2"/>
</dbReference>
<gene>
    <name evidence="2" type="ORF">E0W60_25320</name>
</gene>
<organism evidence="2 3">
    <name type="scientific">Cupriavidus oxalaticus</name>
    <dbReference type="NCBI Taxonomy" id="96344"/>
    <lineage>
        <taxon>Bacteria</taxon>
        <taxon>Pseudomonadati</taxon>
        <taxon>Pseudomonadota</taxon>
        <taxon>Betaproteobacteria</taxon>
        <taxon>Burkholderiales</taxon>
        <taxon>Burkholderiaceae</taxon>
        <taxon>Cupriavidus</taxon>
    </lineage>
</organism>
<evidence type="ECO:0000313" key="2">
    <source>
        <dbReference type="EMBL" id="QBY54334.1"/>
    </source>
</evidence>
<dbReference type="RefSeq" id="WP_135705969.1">
    <property type="nucleotide sequence ID" value="NZ_CP038635.1"/>
</dbReference>
<reference evidence="2 3" key="1">
    <citation type="submission" date="2019-03" db="EMBL/GenBank/DDBJ databases">
        <title>Efficiently degradation of phenoxyalkanoic acid herbicides by Cupriavidus oxalaticus strain X32.</title>
        <authorList>
            <person name="Sheng X."/>
        </authorList>
    </citation>
    <scope>NUCLEOTIDE SEQUENCE [LARGE SCALE GENOMIC DNA]</scope>
    <source>
        <strain evidence="2 3">X32</strain>
    </source>
</reference>
<dbReference type="AlphaFoldDB" id="A0A4P7LE32"/>
<evidence type="ECO:0000256" key="1">
    <source>
        <dbReference type="SAM" id="Phobius"/>
    </source>
</evidence>
<name>A0A4P7LE32_9BURK</name>
<dbReference type="KEGG" id="cox:E0W60_25320"/>
<keyword evidence="1" id="KW-0472">Membrane</keyword>
<dbReference type="OrthoDB" id="8970733at2"/>
<keyword evidence="1" id="KW-1133">Transmembrane helix</keyword>